<proteinExistence type="predicted"/>
<comment type="caution">
    <text evidence="2">The sequence shown here is derived from an EMBL/GenBank/DDBJ whole genome shotgun (WGS) entry which is preliminary data.</text>
</comment>
<dbReference type="Pfam" id="PF13557">
    <property type="entry name" value="Phenol_MetA_deg"/>
    <property type="match status" value="1"/>
</dbReference>
<dbReference type="Proteomes" id="UP000235162">
    <property type="component" value="Unassembled WGS sequence"/>
</dbReference>
<accession>A0AAP8MF78</accession>
<dbReference type="InterPro" id="IPR025737">
    <property type="entry name" value="FApF"/>
</dbReference>
<gene>
    <name evidence="2" type="ORF">C0029_09715</name>
</gene>
<protein>
    <submittedName>
        <fullName evidence="2">Transporter</fullName>
    </submittedName>
</protein>
<keyword evidence="3" id="KW-1185">Reference proteome</keyword>
<dbReference type="AlphaFoldDB" id="A0AAP8MF78"/>
<keyword evidence="1" id="KW-0472">Membrane</keyword>
<dbReference type="EMBL" id="PKUR01000002">
    <property type="protein sequence ID" value="PLW86660.1"/>
    <property type="molecule type" value="Genomic_DNA"/>
</dbReference>
<sequence length="337" mass="36269">MSHQSRRERLTRISHRARDTIMVMLLFRIMICGMVGLCSTAALAQLSGHNTRGDLGMLSGTQAPVGLYGVGMVYDYSAGTLRDKRGNSFPTTAGGGSVDISAVVAGLLWTTEKQLLGANYGFAVYPALTNNAVELPALQSDTETSTGLADTYVQPLILGWTRDRADFTAGLGFYAPTGRYDPDADDNRGLGMWSYEAFAGTTVYFDEARSWHFAATAFYETHGEKEGSDVTVGDIVTIEGGFGKSFMEGAASAGIAYFAQWKVSRDDFGATPPSGPIVGKHEVYGMGPEVSLPLASKSKLYGFANLRYFWESGARSTLEGETLLLTLTFSIPSMPLQ</sequence>
<keyword evidence="1" id="KW-1133">Transmembrane helix</keyword>
<evidence type="ECO:0000313" key="3">
    <source>
        <dbReference type="Proteomes" id="UP000235162"/>
    </source>
</evidence>
<reference evidence="2 3" key="1">
    <citation type="submission" date="2018-01" db="EMBL/GenBank/DDBJ databases">
        <title>The draft genome sequence of Halioglobus japonicus S1-36.</title>
        <authorList>
            <person name="Du Z.-J."/>
            <person name="Shi M.-J."/>
        </authorList>
    </citation>
    <scope>NUCLEOTIDE SEQUENCE [LARGE SCALE GENOMIC DNA]</scope>
    <source>
        <strain evidence="2 3">S1-36</strain>
    </source>
</reference>
<evidence type="ECO:0000256" key="1">
    <source>
        <dbReference type="SAM" id="Phobius"/>
    </source>
</evidence>
<evidence type="ECO:0000313" key="2">
    <source>
        <dbReference type="EMBL" id="PLW86660.1"/>
    </source>
</evidence>
<feature type="transmembrane region" description="Helical" evidence="1">
    <location>
        <begin position="21"/>
        <end position="44"/>
    </location>
</feature>
<keyword evidence="1" id="KW-0812">Transmembrane</keyword>
<name>A0AAP8MF78_9GAMM</name>
<organism evidence="2 3">
    <name type="scientific">Halioglobus japonicus</name>
    <dbReference type="NCBI Taxonomy" id="930805"/>
    <lineage>
        <taxon>Bacteria</taxon>
        <taxon>Pseudomonadati</taxon>
        <taxon>Pseudomonadota</taxon>
        <taxon>Gammaproteobacteria</taxon>
        <taxon>Cellvibrionales</taxon>
        <taxon>Halieaceae</taxon>
        <taxon>Halioglobus</taxon>
    </lineage>
</organism>